<evidence type="ECO:0000256" key="1">
    <source>
        <dbReference type="ARBA" id="ARBA00004651"/>
    </source>
</evidence>
<dbReference type="RefSeq" id="WP_054278416.1">
    <property type="nucleotide sequence ID" value="NZ_LHQM01000010.1"/>
</dbReference>
<dbReference type="Proteomes" id="UP000049578">
    <property type="component" value="Unassembled WGS sequence"/>
</dbReference>
<dbReference type="SUPFAM" id="SSF90123">
    <property type="entry name" value="ABC transporter transmembrane region"/>
    <property type="match status" value="1"/>
</dbReference>
<evidence type="ECO:0000256" key="3">
    <source>
        <dbReference type="ARBA" id="ARBA00022989"/>
    </source>
</evidence>
<protein>
    <submittedName>
        <fullName evidence="6">Uncharacterized protein</fullName>
    </submittedName>
</protein>
<dbReference type="EMBL" id="LHQM01000010">
    <property type="protein sequence ID" value="KPJ22589.1"/>
    <property type="molecule type" value="Genomic_DNA"/>
</dbReference>
<feature type="transmembrane region" description="Helical" evidence="5">
    <location>
        <begin position="47"/>
        <end position="72"/>
    </location>
</feature>
<comment type="subcellular location">
    <subcellularLocation>
        <location evidence="1">Cell membrane</location>
        <topology evidence="1">Multi-pass membrane protein</topology>
    </subcellularLocation>
</comment>
<reference evidence="6 7" key="1">
    <citation type="submission" date="2015-08" db="EMBL/GenBank/DDBJ databases">
        <title>Genome sequence of Streptococcus phocae subsp. phocae ATCC 51973T isolated from liver specimen obtained from seal.</title>
        <authorList>
            <person name="Avendano-Herrera R."/>
        </authorList>
    </citation>
    <scope>NUCLEOTIDE SEQUENCE [LARGE SCALE GENOMIC DNA]</scope>
    <source>
        <strain evidence="6 7">ATCC 51973</strain>
    </source>
</reference>
<organism evidence="6 7">
    <name type="scientific">Streptococcus phocae</name>
    <dbReference type="NCBI Taxonomy" id="119224"/>
    <lineage>
        <taxon>Bacteria</taxon>
        <taxon>Bacillati</taxon>
        <taxon>Bacillota</taxon>
        <taxon>Bacilli</taxon>
        <taxon>Lactobacillales</taxon>
        <taxon>Streptococcaceae</taxon>
        <taxon>Streptococcus</taxon>
    </lineage>
</organism>
<dbReference type="AlphaFoldDB" id="A0A0P6S608"/>
<evidence type="ECO:0000313" key="7">
    <source>
        <dbReference type="Proteomes" id="UP000049578"/>
    </source>
</evidence>
<proteinExistence type="predicted"/>
<evidence type="ECO:0000256" key="2">
    <source>
        <dbReference type="ARBA" id="ARBA00022692"/>
    </source>
</evidence>
<dbReference type="PATRIC" id="fig|119224.3.peg.67"/>
<keyword evidence="3 5" id="KW-1133">Transmembrane helix</keyword>
<dbReference type="InterPro" id="IPR036640">
    <property type="entry name" value="ABC1_TM_sf"/>
</dbReference>
<keyword evidence="7" id="KW-1185">Reference proteome</keyword>
<evidence type="ECO:0000256" key="4">
    <source>
        <dbReference type="ARBA" id="ARBA00023136"/>
    </source>
</evidence>
<feature type="transmembrane region" description="Helical" evidence="5">
    <location>
        <begin position="12"/>
        <end position="35"/>
    </location>
</feature>
<evidence type="ECO:0000256" key="5">
    <source>
        <dbReference type="SAM" id="Phobius"/>
    </source>
</evidence>
<comment type="caution">
    <text evidence="6">The sequence shown here is derived from an EMBL/GenBank/DDBJ whole genome shotgun (WGS) entry which is preliminary data.</text>
</comment>
<gene>
    <name evidence="6" type="ORF">AKK44_02750</name>
</gene>
<accession>A0A0P6S608</accession>
<name>A0A0P6S608_9STRE</name>
<keyword evidence="2 5" id="KW-0812">Transmembrane</keyword>
<keyword evidence="4 5" id="KW-0472">Membrane</keyword>
<dbReference type="GO" id="GO:0005886">
    <property type="term" value="C:plasma membrane"/>
    <property type="evidence" value="ECO:0007669"/>
    <property type="project" value="UniProtKB-SubCell"/>
</dbReference>
<sequence>MKLFSYLGKIRYYILVAFILGGFSSILQSVVVGRVTVIDTVSDLGSLWQLFIVGLLTYVIFYGLEFGANVVYEIACKSIMLALRDKLTKTLLLSGEAINETESITAKIFLAVRKYA</sequence>
<dbReference type="GO" id="GO:0005524">
    <property type="term" value="F:ATP binding"/>
    <property type="evidence" value="ECO:0007669"/>
    <property type="project" value="InterPro"/>
</dbReference>
<evidence type="ECO:0000313" key="6">
    <source>
        <dbReference type="EMBL" id="KPJ22589.1"/>
    </source>
</evidence>